<feature type="transmembrane region" description="Helical" evidence="9">
    <location>
        <begin position="12"/>
        <end position="29"/>
    </location>
</feature>
<feature type="transmembrane region" description="Helical" evidence="9">
    <location>
        <begin position="168"/>
        <end position="187"/>
    </location>
</feature>
<gene>
    <name evidence="10" type="ORF">ESZ50_07510</name>
</gene>
<organism evidence="10 11">
    <name type="scientific">Weissella muntiaci</name>
    <dbReference type="NCBI Taxonomy" id="2508881"/>
    <lineage>
        <taxon>Bacteria</taxon>
        <taxon>Bacillati</taxon>
        <taxon>Bacillota</taxon>
        <taxon>Bacilli</taxon>
        <taxon>Lactobacillales</taxon>
        <taxon>Lactobacillaceae</taxon>
        <taxon>Weissella</taxon>
    </lineage>
</organism>
<dbReference type="AlphaFoldDB" id="A0A6C2C5A1"/>
<evidence type="ECO:0000256" key="8">
    <source>
        <dbReference type="ARBA" id="ARBA00023136"/>
    </source>
</evidence>
<dbReference type="Pfam" id="PF03812">
    <property type="entry name" value="KdgT"/>
    <property type="match status" value="1"/>
</dbReference>
<keyword evidence="3" id="KW-1003">Cell membrane</keyword>
<dbReference type="OrthoDB" id="2833at2"/>
<feature type="transmembrane region" description="Helical" evidence="9">
    <location>
        <begin position="254"/>
        <end position="275"/>
    </location>
</feature>
<dbReference type="RefSeq" id="WP_148622946.1">
    <property type="nucleotide sequence ID" value="NZ_SDGZ01000015.1"/>
</dbReference>
<dbReference type="InterPro" id="IPR004684">
    <property type="entry name" value="2keto-3dGluconate_permease"/>
</dbReference>
<comment type="caution">
    <text evidence="10">The sequence shown here is derived from an EMBL/GenBank/DDBJ whole genome shotgun (WGS) entry which is preliminary data.</text>
</comment>
<keyword evidence="11" id="KW-1185">Reference proteome</keyword>
<feature type="transmembrane region" description="Helical" evidence="9">
    <location>
        <begin position="108"/>
        <end position="130"/>
    </location>
</feature>
<evidence type="ECO:0000256" key="5">
    <source>
        <dbReference type="ARBA" id="ARBA00022692"/>
    </source>
</evidence>
<feature type="transmembrane region" description="Helical" evidence="9">
    <location>
        <begin position="226"/>
        <end position="247"/>
    </location>
</feature>
<dbReference type="GO" id="GO:0015649">
    <property type="term" value="F:2-keto-3-deoxygluconate:proton symporter activity"/>
    <property type="evidence" value="ECO:0007669"/>
    <property type="project" value="InterPro"/>
</dbReference>
<keyword evidence="6" id="KW-0769">Symport</keyword>
<sequence>MRIKKSIEKIPGGMMVVPLLIGAIIHTLFPNSATSLGGMTGAYMGGTSVILFIFFFALGTGLDVRSTPRIARKGVTILLSKVIFAAILGIIASKFLPVNGVQSGLFKGLSVLAIIAAFNATNGGLLVALLEPLDRKIDVASYPFFSIESGPFFTMITLGAAGLGSFPWQALVSTLVPYVLGILLGTLDADIRKMFAPLAGPLVPFFAFTLGFSMNLGMIVESGFTGIVMGIAVVIFSGLVVWLADVYIGGSDGLAGLAASSTAGAAVTVPATIALADATYQATATSATAIVATSVIVTAILTPMITMWYYKYLTRTNKLEVQVS</sequence>
<keyword evidence="2" id="KW-0813">Transport</keyword>
<feature type="transmembrane region" description="Helical" evidence="9">
    <location>
        <begin position="142"/>
        <end position="162"/>
    </location>
</feature>
<proteinExistence type="inferred from homology"/>
<evidence type="ECO:0000256" key="7">
    <source>
        <dbReference type="ARBA" id="ARBA00022989"/>
    </source>
</evidence>
<protein>
    <submittedName>
        <fullName evidence="10">2-keto-3-deoxygluconate permease</fullName>
    </submittedName>
</protein>
<feature type="transmembrane region" description="Helical" evidence="9">
    <location>
        <begin position="287"/>
        <end position="310"/>
    </location>
</feature>
<keyword evidence="5 9" id="KW-0812">Transmembrane</keyword>
<feature type="transmembrane region" description="Helical" evidence="9">
    <location>
        <begin position="74"/>
        <end position="96"/>
    </location>
</feature>
<evidence type="ECO:0000256" key="1">
    <source>
        <dbReference type="ARBA" id="ARBA00006430"/>
    </source>
</evidence>
<evidence type="ECO:0000256" key="6">
    <source>
        <dbReference type="ARBA" id="ARBA00022847"/>
    </source>
</evidence>
<name>A0A6C2C5A1_9LACO</name>
<evidence type="ECO:0000256" key="3">
    <source>
        <dbReference type="ARBA" id="ARBA00022475"/>
    </source>
</evidence>
<keyword evidence="8 9" id="KW-0472">Membrane</keyword>
<dbReference type="GO" id="GO:0016020">
    <property type="term" value="C:membrane"/>
    <property type="evidence" value="ECO:0007669"/>
    <property type="project" value="InterPro"/>
</dbReference>
<evidence type="ECO:0000313" key="11">
    <source>
        <dbReference type="Proteomes" id="UP000371977"/>
    </source>
</evidence>
<feature type="transmembrane region" description="Helical" evidence="9">
    <location>
        <begin position="41"/>
        <end position="62"/>
    </location>
</feature>
<evidence type="ECO:0000313" key="10">
    <source>
        <dbReference type="EMBL" id="TYC49084.1"/>
    </source>
</evidence>
<evidence type="ECO:0000256" key="9">
    <source>
        <dbReference type="SAM" id="Phobius"/>
    </source>
</evidence>
<feature type="transmembrane region" description="Helical" evidence="9">
    <location>
        <begin position="199"/>
        <end position="220"/>
    </location>
</feature>
<dbReference type="EMBL" id="SDGZ01000015">
    <property type="protein sequence ID" value="TYC49084.1"/>
    <property type="molecule type" value="Genomic_DNA"/>
</dbReference>
<keyword evidence="4" id="KW-0762">Sugar transport</keyword>
<comment type="similarity">
    <text evidence="1">Belongs to the KdgT transporter family.</text>
</comment>
<evidence type="ECO:0000256" key="2">
    <source>
        <dbReference type="ARBA" id="ARBA00022448"/>
    </source>
</evidence>
<evidence type="ECO:0000256" key="4">
    <source>
        <dbReference type="ARBA" id="ARBA00022597"/>
    </source>
</evidence>
<accession>A0A6C2C5A1</accession>
<dbReference type="Proteomes" id="UP000371977">
    <property type="component" value="Unassembled WGS sequence"/>
</dbReference>
<reference evidence="10 11" key="1">
    <citation type="submission" date="2019-01" db="EMBL/GenBank/DDBJ databases">
        <title>Weissella sp. nov., a novel lactic acid bacterium isolated from animal feces.</title>
        <authorList>
            <person name="Wang L.-T."/>
        </authorList>
    </citation>
    <scope>NUCLEOTIDE SEQUENCE [LARGE SCALE GENOMIC DNA]</scope>
    <source>
        <strain evidence="10 11">8H-2</strain>
    </source>
</reference>
<keyword evidence="7 9" id="KW-1133">Transmembrane helix</keyword>